<keyword evidence="10" id="KW-1185">Reference proteome</keyword>
<evidence type="ECO:0000256" key="3">
    <source>
        <dbReference type="ARBA" id="ARBA00012614"/>
    </source>
</evidence>
<evidence type="ECO:0000259" key="8">
    <source>
        <dbReference type="Pfam" id="PF04101"/>
    </source>
</evidence>
<dbReference type="InterPro" id="IPR039042">
    <property type="entry name" value="Alg13-like"/>
</dbReference>
<comment type="subcellular location">
    <subcellularLocation>
        <location evidence="1">Endoplasmic reticulum</location>
    </subcellularLocation>
</comment>
<dbReference type="InterPro" id="IPR007235">
    <property type="entry name" value="Glyco_trans_28_C"/>
</dbReference>
<dbReference type="GO" id="GO:0006488">
    <property type="term" value="P:dolichol-linked oligosaccharide biosynthetic process"/>
    <property type="evidence" value="ECO:0007669"/>
    <property type="project" value="InterPro"/>
</dbReference>
<name>A0A4C1V8V1_EUMVA</name>
<gene>
    <name evidence="9" type="primary">ALG13</name>
    <name evidence="9" type="ORF">EVAR_21846_1</name>
</gene>
<reference evidence="9 10" key="1">
    <citation type="journal article" date="2019" name="Commun. Biol.">
        <title>The bagworm genome reveals a unique fibroin gene that provides high tensile strength.</title>
        <authorList>
            <person name="Kono N."/>
            <person name="Nakamura H."/>
            <person name="Ohtoshi R."/>
            <person name="Tomita M."/>
            <person name="Numata K."/>
            <person name="Arakawa K."/>
        </authorList>
    </citation>
    <scope>NUCLEOTIDE SEQUENCE [LARGE SCALE GENOMIC DNA]</scope>
</reference>
<dbReference type="EC" id="2.4.1.141" evidence="3"/>
<dbReference type="STRING" id="151549.A0A4C1V8V1"/>
<dbReference type="Gene3D" id="3.40.50.2000">
    <property type="entry name" value="Glycogen Phosphorylase B"/>
    <property type="match status" value="1"/>
</dbReference>
<dbReference type="OrthoDB" id="20273at2759"/>
<dbReference type="GO" id="GO:0004577">
    <property type="term" value="F:N-acetylglucosaminyldiphosphodolichol N-acetylglucosaminyltransferase activity"/>
    <property type="evidence" value="ECO:0007669"/>
    <property type="project" value="UniProtKB-EC"/>
</dbReference>
<evidence type="ECO:0000256" key="2">
    <source>
        <dbReference type="ARBA" id="ARBA00006962"/>
    </source>
</evidence>
<protein>
    <recommendedName>
        <fullName evidence="4">UDP-N-acetylglucosamine transferase subunit ALG13</fullName>
        <ecNumber evidence="3">2.4.1.141</ecNumber>
    </recommendedName>
</protein>
<keyword evidence="6 9" id="KW-0808">Transferase</keyword>
<dbReference type="SUPFAM" id="SSF53756">
    <property type="entry name" value="UDP-Glycosyltransferase/glycogen phosphorylase"/>
    <property type="match status" value="1"/>
</dbReference>
<feature type="domain" description="Glycosyl transferase family 28 C-terminal" evidence="8">
    <location>
        <begin position="36"/>
        <end position="121"/>
    </location>
</feature>
<dbReference type="Pfam" id="PF04101">
    <property type="entry name" value="Glyco_tran_28_C"/>
    <property type="match status" value="1"/>
</dbReference>
<accession>A0A4C1V8V1</accession>
<dbReference type="PANTHER" id="PTHR12867:SF6">
    <property type="entry name" value="N-ACETYLGLUCOSAMINYLDIPHOSPHODOLICHOL N-ACETYLGLUCOSAMINYLTRANSFERASE"/>
    <property type="match status" value="1"/>
</dbReference>
<organism evidence="9 10">
    <name type="scientific">Eumeta variegata</name>
    <name type="common">Bagworm moth</name>
    <name type="synonym">Eumeta japonica</name>
    <dbReference type="NCBI Taxonomy" id="151549"/>
    <lineage>
        <taxon>Eukaryota</taxon>
        <taxon>Metazoa</taxon>
        <taxon>Ecdysozoa</taxon>
        <taxon>Arthropoda</taxon>
        <taxon>Hexapoda</taxon>
        <taxon>Insecta</taxon>
        <taxon>Pterygota</taxon>
        <taxon>Neoptera</taxon>
        <taxon>Endopterygota</taxon>
        <taxon>Lepidoptera</taxon>
        <taxon>Glossata</taxon>
        <taxon>Ditrysia</taxon>
        <taxon>Tineoidea</taxon>
        <taxon>Psychidae</taxon>
        <taxon>Oiketicinae</taxon>
        <taxon>Eumeta</taxon>
    </lineage>
</organism>
<evidence type="ECO:0000256" key="1">
    <source>
        <dbReference type="ARBA" id="ARBA00004240"/>
    </source>
</evidence>
<evidence type="ECO:0000256" key="5">
    <source>
        <dbReference type="ARBA" id="ARBA00022676"/>
    </source>
</evidence>
<evidence type="ECO:0000313" key="10">
    <source>
        <dbReference type="Proteomes" id="UP000299102"/>
    </source>
</evidence>
<evidence type="ECO:0000313" key="9">
    <source>
        <dbReference type="EMBL" id="GBP34782.1"/>
    </source>
</evidence>
<keyword evidence="7" id="KW-0256">Endoplasmic reticulum</keyword>
<sequence>MHPRRVRLCCALSQNCKSLKVPGNWEDYKLNTFSRNGCEELTVQIGNSDIDQATCEKDGVKIEIYRFKDSIQDDINNASLVISHAGAGSVLETLEAKKPLIVVVNEDLMDNHQLELAEQLQVDGHLAGVRGRILINHVPPLPDDRARACRLSNI</sequence>
<dbReference type="Proteomes" id="UP000299102">
    <property type="component" value="Unassembled WGS sequence"/>
</dbReference>
<keyword evidence="5" id="KW-0328">Glycosyltransferase</keyword>
<evidence type="ECO:0000256" key="7">
    <source>
        <dbReference type="ARBA" id="ARBA00022824"/>
    </source>
</evidence>
<dbReference type="EMBL" id="BGZK01000294">
    <property type="protein sequence ID" value="GBP34782.1"/>
    <property type="molecule type" value="Genomic_DNA"/>
</dbReference>
<dbReference type="GO" id="GO:0005783">
    <property type="term" value="C:endoplasmic reticulum"/>
    <property type="evidence" value="ECO:0007669"/>
    <property type="project" value="UniProtKB-SubCell"/>
</dbReference>
<dbReference type="AlphaFoldDB" id="A0A4C1V8V1"/>
<proteinExistence type="inferred from homology"/>
<dbReference type="PANTHER" id="PTHR12867">
    <property type="entry name" value="GLYCOSYL TRANSFERASE-RELATED"/>
    <property type="match status" value="1"/>
</dbReference>
<comment type="similarity">
    <text evidence="2">Belongs to the glycosyltransferase 28 family.</text>
</comment>
<evidence type="ECO:0000256" key="6">
    <source>
        <dbReference type="ARBA" id="ARBA00022679"/>
    </source>
</evidence>
<comment type="caution">
    <text evidence="9">The sequence shown here is derived from an EMBL/GenBank/DDBJ whole genome shotgun (WGS) entry which is preliminary data.</text>
</comment>
<evidence type="ECO:0000256" key="4">
    <source>
        <dbReference type="ARBA" id="ARBA00017468"/>
    </source>
</evidence>